<accession>A0ABU4LZT1</accession>
<evidence type="ECO:0000259" key="1">
    <source>
        <dbReference type="Pfam" id="PF03372"/>
    </source>
</evidence>
<dbReference type="InterPro" id="IPR036691">
    <property type="entry name" value="Endo/exonu/phosph_ase_sf"/>
</dbReference>
<proteinExistence type="predicted"/>
<dbReference type="Proteomes" id="UP001272987">
    <property type="component" value="Unassembled WGS sequence"/>
</dbReference>
<dbReference type="Gene3D" id="3.60.10.10">
    <property type="entry name" value="Endonuclease/exonuclease/phosphatase"/>
    <property type="match status" value="1"/>
</dbReference>
<gene>
    <name evidence="2" type="ORF">PV666_23875</name>
</gene>
<keyword evidence="2" id="KW-0378">Hydrolase</keyword>
<keyword evidence="2" id="KW-0540">Nuclease</keyword>
<organism evidence="2 3">
    <name type="scientific">Streptomyces acidiscabies</name>
    <dbReference type="NCBI Taxonomy" id="42234"/>
    <lineage>
        <taxon>Bacteria</taxon>
        <taxon>Bacillati</taxon>
        <taxon>Actinomycetota</taxon>
        <taxon>Actinomycetes</taxon>
        <taxon>Kitasatosporales</taxon>
        <taxon>Streptomycetaceae</taxon>
        <taxon>Streptomyces</taxon>
    </lineage>
</organism>
<sequence>MAQELAETVKILSWNIRKGEHADAACAWINEQQPDVVFWQEMQAADLERVTNQLGMLAFPAARTASGNGNDNVIFVRSDGPFVVEDVYGHEWAGWHAPANVSVRLALADGGVSARALSLVCEHSCYWSSERRWDEARWYATLAKPGWLTVAGGDWNSYPTGEGPSAEEWETVQDRAFYMNRTYIAADGTRVSDDRADGIMRGAKYVDVARWVADHTEWAAAVRPTAGYGPEKALQGGPERIDRTYAVKELARAIARYETFDIGKLRSISDHLPGMTTFYRRVLAEIMCAPVDSLGRPAAIPG</sequence>
<dbReference type="InterPro" id="IPR005135">
    <property type="entry name" value="Endo/exonuclease/phosphatase"/>
</dbReference>
<feature type="domain" description="Endonuclease/exonuclease/phosphatase" evidence="1">
    <location>
        <begin position="12"/>
        <end position="248"/>
    </location>
</feature>
<name>A0ABU4LZT1_9ACTN</name>
<dbReference type="RefSeq" id="WP_010360214.1">
    <property type="nucleotide sequence ID" value="NZ_CP122560.1"/>
</dbReference>
<keyword evidence="3" id="KW-1185">Reference proteome</keyword>
<dbReference type="Pfam" id="PF03372">
    <property type="entry name" value="Exo_endo_phos"/>
    <property type="match status" value="1"/>
</dbReference>
<dbReference type="GO" id="GO:0004519">
    <property type="term" value="F:endonuclease activity"/>
    <property type="evidence" value="ECO:0007669"/>
    <property type="project" value="UniProtKB-KW"/>
</dbReference>
<evidence type="ECO:0000313" key="3">
    <source>
        <dbReference type="Proteomes" id="UP001272987"/>
    </source>
</evidence>
<comment type="caution">
    <text evidence="2">The sequence shown here is derived from an EMBL/GenBank/DDBJ whole genome shotgun (WGS) entry which is preliminary data.</text>
</comment>
<protein>
    <submittedName>
        <fullName evidence="2">Endonuclease/exonuclease/phosphatase family protein</fullName>
    </submittedName>
</protein>
<dbReference type="SUPFAM" id="SSF56219">
    <property type="entry name" value="DNase I-like"/>
    <property type="match status" value="1"/>
</dbReference>
<dbReference type="EMBL" id="JARAWP010000014">
    <property type="protein sequence ID" value="MDX3020907.1"/>
    <property type="molecule type" value="Genomic_DNA"/>
</dbReference>
<evidence type="ECO:0000313" key="2">
    <source>
        <dbReference type="EMBL" id="MDX3020907.1"/>
    </source>
</evidence>
<reference evidence="2 3" key="1">
    <citation type="journal article" date="2023" name="Microb. Genom.">
        <title>Mesoterricola silvestris gen. nov., sp. nov., Mesoterricola sediminis sp. nov., Geothrix oryzae sp. nov., Geothrix edaphica sp. nov., Geothrix rubra sp. nov., and Geothrix limicola sp. nov., six novel members of Acidobacteriota isolated from soils.</title>
        <authorList>
            <person name="Weisberg A.J."/>
            <person name="Pearce E."/>
            <person name="Kramer C.G."/>
            <person name="Chang J.H."/>
            <person name="Clarke C.R."/>
        </authorList>
    </citation>
    <scope>NUCLEOTIDE SEQUENCE [LARGE SCALE GENOMIC DNA]</scope>
    <source>
        <strain evidence="2 3">NB05-1H</strain>
    </source>
</reference>
<keyword evidence="2" id="KW-0255">Endonuclease</keyword>